<organism evidence="1 2">
    <name type="scientific">Pleuronectes platessa</name>
    <name type="common">European plaice</name>
    <dbReference type="NCBI Taxonomy" id="8262"/>
    <lineage>
        <taxon>Eukaryota</taxon>
        <taxon>Metazoa</taxon>
        <taxon>Chordata</taxon>
        <taxon>Craniata</taxon>
        <taxon>Vertebrata</taxon>
        <taxon>Euteleostomi</taxon>
        <taxon>Actinopterygii</taxon>
        <taxon>Neopterygii</taxon>
        <taxon>Teleostei</taxon>
        <taxon>Neoteleostei</taxon>
        <taxon>Acanthomorphata</taxon>
        <taxon>Carangaria</taxon>
        <taxon>Pleuronectiformes</taxon>
        <taxon>Pleuronectoidei</taxon>
        <taxon>Pleuronectidae</taxon>
        <taxon>Pleuronectes</taxon>
    </lineage>
</organism>
<dbReference type="AlphaFoldDB" id="A0A9N7VPM2"/>
<dbReference type="EMBL" id="CADEAL010004167">
    <property type="protein sequence ID" value="CAB1453354.1"/>
    <property type="molecule type" value="Genomic_DNA"/>
</dbReference>
<evidence type="ECO:0000313" key="1">
    <source>
        <dbReference type="EMBL" id="CAB1453354.1"/>
    </source>
</evidence>
<dbReference type="Proteomes" id="UP001153269">
    <property type="component" value="Unassembled WGS sequence"/>
</dbReference>
<protein>
    <submittedName>
        <fullName evidence="1">Uncharacterized protein</fullName>
    </submittedName>
</protein>
<keyword evidence="2" id="KW-1185">Reference proteome</keyword>
<proteinExistence type="predicted"/>
<name>A0A9N7VPM2_PLEPL</name>
<reference evidence="1" key="1">
    <citation type="submission" date="2020-03" db="EMBL/GenBank/DDBJ databases">
        <authorList>
            <person name="Weist P."/>
        </authorList>
    </citation>
    <scope>NUCLEOTIDE SEQUENCE</scope>
</reference>
<comment type="caution">
    <text evidence="1">The sequence shown here is derived from an EMBL/GenBank/DDBJ whole genome shotgun (WGS) entry which is preliminary data.</text>
</comment>
<sequence>MATPRAWPVSEEDLRILKGARPGEGRRADLTGGSQELATLSQPTAPEILHREKGTKKQGFYMWPLNNDAGAMSTGARCIPLGVLVHGLSHLWLKLLRLMTRVKDYLAQM</sequence>
<evidence type="ECO:0000313" key="2">
    <source>
        <dbReference type="Proteomes" id="UP001153269"/>
    </source>
</evidence>
<gene>
    <name evidence="1" type="ORF">PLEPLA_LOCUS41107</name>
</gene>
<accession>A0A9N7VPM2</accession>